<comment type="caution">
    <text evidence="1">The sequence shown here is derived from an EMBL/GenBank/DDBJ whole genome shotgun (WGS) entry which is preliminary data.</text>
</comment>
<name>W7Y8N3_9BACT</name>
<organism evidence="1 2">
    <name type="scientific">Saccharicrinis fermentans DSM 9555 = JCM 21142</name>
    <dbReference type="NCBI Taxonomy" id="869213"/>
    <lineage>
        <taxon>Bacteria</taxon>
        <taxon>Pseudomonadati</taxon>
        <taxon>Bacteroidota</taxon>
        <taxon>Bacteroidia</taxon>
        <taxon>Marinilabiliales</taxon>
        <taxon>Marinilabiliaceae</taxon>
        <taxon>Saccharicrinis</taxon>
    </lineage>
</organism>
<dbReference type="STRING" id="869213.GCA_000517085_01317"/>
<sequence>MNKISVIDTSFDRNITTSYFLSIQLQLDGFSFCVLDPVSNEYIQFEHRPIKFNEQIFDVLEAELASRELLVYPYQKVFVVYNTQNYTLIPQALYSSDKNADYLNFCFSEGIDKEKEVYFSNKIKMADSICSFKVPQSLTQIIDKYYKNVKYFCQATPFIETALFSTSIDMSHNHVHIHVQPSSSYFDIIVTSSNNLKLHNAFKYRDHKEFLYFVLFVFDQMKLDTRHTKVFLTGNIEKSNEIYIILKKYIKQVEIETSTKHFKFSGIFKNLPLQNYLNLFNTPLCV</sequence>
<dbReference type="Pfam" id="PF12864">
    <property type="entry name" value="DUF3822"/>
    <property type="match status" value="1"/>
</dbReference>
<dbReference type="OrthoDB" id="658622at2"/>
<proteinExistence type="predicted"/>
<evidence type="ECO:0000313" key="2">
    <source>
        <dbReference type="Proteomes" id="UP000019402"/>
    </source>
</evidence>
<keyword evidence="2" id="KW-1185">Reference proteome</keyword>
<dbReference type="EMBL" id="BAMD01000036">
    <property type="protein sequence ID" value="GAF04058.1"/>
    <property type="molecule type" value="Genomic_DNA"/>
</dbReference>
<dbReference type="Proteomes" id="UP000019402">
    <property type="component" value="Unassembled WGS sequence"/>
</dbReference>
<dbReference type="Gene3D" id="3.30.420.250">
    <property type="match status" value="1"/>
</dbReference>
<gene>
    <name evidence="1" type="ORF">JCM21142_72753</name>
</gene>
<dbReference type="eggNOG" id="ENOG5032WQD">
    <property type="taxonomic scope" value="Bacteria"/>
</dbReference>
<dbReference type="InterPro" id="IPR024213">
    <property type="entry name" value="DUF3822"/>
</dbReference>
<dbReference type="AlphaFoldDB" id="W7Y8N3"/>
<protein>
    <recommendedName>
        <fullName evidence="3">DUF3822 domain-containing protein</fullName>
    </recommendedName>
</protein>
<accession>W7Y8N3</accession>
<reference evidence="1 2" key="1">
    <citation type="journal article" date="2014" name="Genome Announc.">
        <title>Draft Genome Sequence of Cytophaga fermentans JCM 21142T, a Facultative Anaerobe Isolated from Marine Mud.</title>
        <authorList>
            <person name="Starns D."/>
            <person name="Oshima K."/>
            <person name="Suda W."/>
            <person name="Iino T."/>
            <person name="Yuki M."/>
            <person name="Inoue J."/>
            <person name="Kitamura K."/>
            <person name="Iida T."/>
            <person name="Darby A."/>
            <person name="Hattori M."/>
            <person name="Ohkuma M."/>
        </authorList>
    </citation>
    <scope>NUCLEOTIDE SEQUENCE [LARGE SCALE GENOMIC DNA]</scope>
    <source>
        <strain evidence="1 2">JCM 21142</strain>
    </source>
</reference>
<evidence type="ECO:0008006" key="3">
    <source>
        <dbReference type="Google" id="ProtNLM"/>
    </source>
</evidence>
<dbReference type="CDD" id="cd24013">
    <property type="entry name" value="ASKHA_ATPase_BT3980-like"/>
    <property type="match status" value="1"/>
</dbReference>
<dbReference type="Gene3D" id="3.30.420.260">
    <property type="match status" value="1"/>
</dbReference>
<evidence type="ECO:0000313" key="1">
    <source>
        <dbReference type="EMBL" id="GAF04058.1"/>
    </source>
</evidence>
<dbReference type="RefSeq" id="WP_044262628.1">
    <property type="nucleotide sequence ID" value="NZ_BAMD01000036.1"/>
</dbReference>